<dbReference type="SUPFAM" id="SSF48008">
    <property type="entry name" value="GntR ligand-binding domain-like"/>
    <property type="match status" value="1"/>
</dbReference>
<dbReference type="InterPro" id="IPR000524">
    <property type="entry name" value="Tscrpt_reg_HTH_GntR"/>
</dbReference>
<evidence type="ECO:0000259" key="4">
    <source>
        <dbReference type="PROSITE" id="PS50949"/>
    </source>
</evidence>
<dbReference type="AlphaFoldDB" id="A0A5M3XF01"/>
<dbReference type="PANTHER" id="PTHR43537">
    <property type="entry name" value="TRANSCRIPTIONAL REGULATOR, GNTR FAMILY"/>
    <property type="match status" value="1"/>
</dbReference>
<keyword evidence="1" id="KW-0805">Transcription regulation</keyword>
<feature type="domain" description="HTH gntR-type" evidence="4">
    <location>
        <begin position="7"/>
        <end position="74"/>
    </location>
</feature>
<protein>
    <submittedName>
        <fullName evidence="5">GntR family transcriptional regulator</fullName>
    </submittedName>
</protein>
<dbReference type="Gene3D" id="1.20.120.530">
    <property type="entry name" value="GntR ligand-binding domain-like"/>
    <property type="match status" value="1"/>
</dbReference>
<dbReference type="InterPro" id="IPR036390">
    <property type="entry name" value="WH_DNA-bd_sf"/>
</dbReference>
<dbReference type="SMART" id="SM00345">
    <property type="entry name" value="HTH_GNTR"/>
    <property type="match status" value="1"/>
</dbReference>
<dbReference type="InterPro" id="IPR011711">
    <property type="entry name" value="GntR_C"/>
</dbReference>
<reference evidence="5 6" key="1">
    <citation type="submission" date="2019-10" db="EMBL/GenBank/DDBJ databases">
        <title>Whole genome shotgun sequence of Acrocarpospora pleiomorpha NBRC 16267.</title>
        <authorList>
            <person name="Ichikawa N."/>
            <person name="Kimura A."/>
            <person name="Kitahashi Y."/>
            <person name="Komaki H."/>
            <person name="Oguchi A."/>
        </authorList>
    </citation>
    <scope>NUCLEOTIDE SEQUENCE [LARGE SCALE GENOMIC DNA]</scope>
    <source>
        <strain evidence="5 6">NBRC 16267</strain>
    </source>
</reference>
<evidence type="ECO:0000313" key="5">
    <source>
        <dbReference type="EMBL" id="GES19322.1"/>
    </source>
</evidence>
<dbReference type="CDD" id="cd07377">
    <property type="entry name" value="WHTH_GntR"/>
    <property type="match status" value="1"/>
</dbReference>
<comment type="caution">
    <text evidence="5">The sequence shown here is derived from an EMBL/GenBank/DDBJ whole genome shotgun (WGS) entry which is preliminary data.</text>
</comment>
<proteinExistence type="predicted"/>
<keyword evidence="6" id="KW-1185">Reference proteome</keyword>
<dbReference type="PROSITE" id="PS50949">
    <property type="entry name" value="HTH_GNTR"/>
    <property type="match status" value="1"/>
</dbReference>
<keyword evidence="3" id="KW-0804">Transcription</keyword>
<organism evidence="5 6">
    <name type="scientific">Acrocarpospora pleiomorpha</name>
    <dbReference type="NCBI Taxonomy" id="90975"/>
    <lineage>
        <taxon>Bacteria</taxon>
        <taxon>Bacillati</taxon>
        <taxon>Actinomycetota</taxon>
        <taxon>Actinomycetes</taxon>
        <taxon>Streptosporangiales</taxon>
        <taxon>Streptosporangiaceae</taxon>
        <taxon>Acrocarpospora</taxon>
    </lineage>
</organism>
<dbReference type="GO" id="GO:0003677">
    <property type="term" value="F:DNA binding"/>
    <property type="evidence" value="ECO:0007669"/>
    <property type="project" value="UniProtKB-KW"/>
</dbReference>
<name>A0A5M3XF01_9ACTN</name>
<dbReference type="GO" id="GO:0003700">
    <property type="term" value="F:DNA-binding transcription factor activity"/>
    <property type="evidence" value="ECO:0007669"/>
    <property type="project" value="InterPro"/>
</dbReference>
<dbReference type="SUPFAM" id="SSF46785">
    <property type="entry name" value="Winged helix' DNA-binding domain"/>
    <property type="match status" value="1"/>
</dbReference>
<dbReference type="Proteomes" id="UP000377595">
    <property type="component" value="Unassembled WGS sequence"/>
</dbReference>
<dbReference type="InterPro" id="IPR008920">
    <property type="entry name" value="TF_FadR/GntR_C"/>
</dbReference>
<dbReference type="RefSeq" id="WP_246264374.1">
    <property type="nucleotide sequence ID" value="NZ_BAAAHM010000007.1"/>
</dbReference>
<dbReference type="SMART" id="SM00895">
    <property type="entry name" value="FCD"/>
    <property type="match status" value="1"/>
</dbReference>
<evidence type="ECO:0000256" key="3">
    <source>
        <dbReference type="ARBA" id="ARBA00023163"/>
    </source>
</evidence>
<dbReference type="Gene3D" id="1.10.10.10">
    <property type="entry name" value="Winged helix-like DNA-binding domain superfamily/Winged helix DNA-binding domain"/>
    <property type="match status" value="1"/>
</dbReference>
<evidence type="ECO:0000256" key="2">
    <source>
        <dbReference type="ARBA" id="ARBA00023125"/>
    </source>
</evidence>
<evidence type="ECO:0000256" key="1">
    <source>
        <dbReference type="ARBA" id="ARBA00023015"/>
    </source>
</evidence>
<dbReference type="PRINTS" id="PR00035">
    <property type="entry name" value="HTHGNTR"/>
</dbReference>
<dbReference type="EMBL" id="BLAF01000011">
    <property type="protein sequence ID" value="GES19322.1"/>
    <property type="molecule type" value="Genomic_DNA"/>
</dbReference>
<dbReference type="Pfam" id="PF00392">
    <property type="entry name" value="GntR"/>
    <property type="match status" value="1"/>
</dbReference>
<accession>A0A5M3XF01</accession>
<gene>
    <name evidence="5" type="ORF">Aple_022180</name>
</gene>
<keyword evidence="2" id="KW-0238">DNA-binding</keyword>
<sequence>MQVVRASSLVDEIRNRLRLAILARELPAGEAVRDSVLAAQMQVSRAPVREALRALEQSGLVVKSPNKSYIVASFTPQDLADLAGVRLALEGLACRLSVSSAASSSGMESALSRLREAVNDQDSVAMVAADRQFHEALVAASGNGRLVANYAQICDQIELALHSNGALERGREGLVERHEELLAEYQRAVERRDLSQLLPLLESHIAGGLGMSFPSVAGYPS</sequence>
<dbReference type="InterPro" id="IPR036388">
    <property type="entry name" value="WH-like_DNA-bd_sf"/>
</dbReference>
<dbReference type="PANTHER" id="PTHR43537:SF50">
    <property type="entry name" value="TRANSCRIPTIONAL REGULATORY PROTEIN"/>
    <property type="match status" value="1"/>
</dbReference>
<evidence type="ECO:0000313" key="6">
    <source>
        <dbReference type="Proteomes" id="UP000377595"/>
    </source>
</evidence>
<dbReference type="Pfam" id="PF07729">
    <property type="entry name" value="FCD"/>
    <property type="match status" value="1"/>
</dbReference>